<dbReference type="InterPro" id="IPR039426">
    <property type="entry name" value="TonB-dep_rcpt-like"/>
</dbReference>
<dbReference type="InterPro" id="IPR036942">
    <property type="entry name" value="Beta-barrel_TonB_sf"/>
</dbReference>
<dbReference type="AlphaFoldDB" id="A0A1C4E852"/>
<dbReference type="InterPro" id="IPR012910">
    <property type="entry name" value="Plug_dom"/>
</dbReference>
<keyword evidence="11" id="KW-1185">Reference proteome</keyword>
<evidence type="ECO:0000256" key="3">
    <source>
        <dbReference type="ARBA" id="ARBA00022452"/>
    </source>
</evidence>
<keyword evidence="2 7" id="KW-0813">Transport</keyword>
<keyword evidence="6 7" id="KW-0998">Cell outer membrane</keyword>
<dbReference type="EMBL" id="FMAR01000007">
    <property type="protein sequence ID" value="SCC39827.1"/>
    <property type="molecule type" value="Genomic_DNA"/>
</dbReference>
<dbReference type="GO" id="GO:0009279">
    <property type="term" value="C:cell outer membrane"/>
    <property type="evidence" value="ECO:0007669"/>
    <property type="project" value="UniProtKB-SubCell"/>
</dbReference>
<accession>A0A1C4E852</accession>
<evidence type="ECO:0000256" key="5">
    <source>
        <dbReference type="ARBA" id="ARBA00023136"/>
    </source>
</evidence>
<keyword evidence="5 7" id="KW-0472">Membrane</keyword>
<dbReference type="Gene3D" id="2.40.170.20">
    <property type="entry name" value="TonB-dependent receptor, beta-barrel domain"/>
    <property type="match status" value="1"/>
</dbReference>
<dbReference type="InterPro" id="IPR011662">
    <property type="entry name" value="Secretin/TonB_short_N"/>
</dbReference>
<feature type="signal peptide" evidence="8">
    <location>
        <begin position="1"/>
        <end position="22"/>
    </location>
</feature>
<evidence type="ECO:0000313" key="11">
    <source>
        <dbReference type="Proteomes" id="UP000242818"/>
    </source>
</evidence>
<evidence type="ECO:0000256" key="2">
    <source>
        <dbReference type="ARBA" id="ARBA00022448"/>
    </source>
</evidence>
<dbReference type="NCBIfam" id="TIGR04057">
    <property type="entry name" value="SusC_RagA_signa"/>
    <property type="match status" value="1"/>
</dbReference>
<gene>
    <name evidence="10" type="ORF">GA0116948_107158</name>
</gene>
<dbReference type="Gene3D" id="2.170.130.10">
    <property type="entry name" value="TonB-dependent receptor, plug domain"/>
    <property type="match status" value="1"/>
</dbReference>
<dbReference type="InterPro" id="IPR023996">
    <property type="entry name" value="TonB-dep_OMP_SusC/RagA"/>
</dbReference>
<dbReference type="SUPFAM" id="SSF49464">
    <property type="entry name" value="Carboxypeptidase regulatory domain-like"/>
    <property type="match status" value="1"/>
</dbReference>
<evidence type="ECO:0000313" key="10">
    <source>
        <dbReference type="EMBL" id="SCC39827.1"/>
    </source>
</evidence>
<dbReference type="InterPro" id="IPR023997">
    <property type="entry name" value="TonB-dep_OMP_SusC/RagA_CS"/>
</dbReference>
<evidence type="ECO:0000256" key="8">
    <source>
        <dbReference type="SAM" id="SignalP"/>
    </source>
</evidence>
<dbReference type="Pfam" id="PF07715">
    <property type="entry name" value="Plug"/>
    <property type="match status" value="1"/>
</dbReference>
<feature type="chain" id="PRO_5008691047" evidence="8">
    <location>
        <begin position="23"/>
        <end position="1187"/>
    </location>
</feature>
<dbReference type="Gene3D" id="3.55.50.30">
    <property type="match status" value="1"/>
</dbReference>
<dbReference type="Pfam" id="PF07660">
    <property type="entry name" value="STN"/>
    <property type="match status" value="1"/>
</dbReference>
<evidence type="ECO:0000259" key="9">
    <source>
        <dbReference type="SMART" id="SM00965"/>
    </source>
</evidence>
<name>A0A1C4E852_9BACT</name>
<dbReference type="NCBIfam" id="TIGR04056">
    <property type="entry name" value="OMP_RagA_SusC"/>
    <property type="match status" value="1"/>
</dbReference>
<proteinExistence type="inferred from homology"/>
<dbReference type="Proteomes" id="UP000242818">
    <property type="component" value="Unassembled WGS sequence"/>
</dbReference>
<dbReference type="InterPro" id="IPR008969">
    <property type="entry name" value="CarboxyPept-like_regulatory"/>
</dbReference>
<comment type="subcellular location">
    <subcellularLocation>
        <location evidence="1 7">Cell outer membrane</location>
        <topology evidence="1 7">Multi-pass membrane protein</topology>
    </subcellularLocation>
</comment>
<protein>
    <submittedName>
        <fullName evidence="10">TonB-linked outer membrane protein, SusC/RagA family</fullName>
    </submittedName>
</protein>
<evidence type="ECO:0000256" key="1">
    <source>
        <dbReference type="ARBA" id="ARBA00004571"/>
    </source>
</evidence>
<organism evidence="10 11">
    <name type="scientific">Chitinophaga costaii</name>
    <dbReference type="NCBI Taxonomy" id="1335309"/>
    <lineage>
        <taxon>Bacteria</taxon>
        <taxon>Pseudomonadati</taxon>
        <taxon>Bacteroidota</taxon>
        <taxon>Chitinophagia</taxon>
        <taxon>Chitinophagales</taxon>
        <taxon>Chitinophagaceae</taxon>
        <taxon>Chitinophaga</taxon>
    </lineage>
</organism>
<sequence>MAKMTLILVSVFILQLSATTLAQQLTISKKNAPLPEIFKEIRQQSGFDFIYTSSLIQEAKPVTIHVSKASLEEVLTICFANQPLSYSLSNKTITVKRKTAGTNNAQHFTAADVKSDSGKVASGIVRDNNGIPLLNVSVWSMEVNQRTVTDVNGAFTVPIPDDGAATLAFSCVGMKNQQITYNGQRHLNVVLTATVSALNEFVVNGYQTIKKSDMVGAVSSVNAKDLYINGFTSIEQALQGKLTGVMIENTSGLVGTRQKTRVRGTSTLLGTQEPVWVVDGIIQQDPLPFKQEVLNSVGEITRDNFDYIRDYVGNSIAWLNPMDIENITVLKDASATAIYGIRAANGVIVITTKKGKSGPASINYSFGMNTTDPVDYKRLELMNSRQRIAVSREIYERGLTASYVNSNIGYAGALTQYLNKDITYDEFNAQVHEMEAVNTDWFSILFRTPISTNHNLSISGGSTNTRFYTSFGYNNTQGTAIGNGAKAYTGNMSVNMTLSPKLNVAVRLSGSEKNTDGFYLVDPYSYAKGMNRVLPATNADGSLFYYKDPNGFSYNFLNERNNTGSTNKVISANTSLEVNYDIIKGLKFQTLFSYNATSTVASSYATEKTEYIAHNFRFYDYGTVLPNSTAYLNAKLPRGGEYNSDNNTSAAWNWRNSLSYSTILKQKHALAFLFGQEANSTRYNGLSSTTYGYLRDRGNTFATVPLTYTARAVPNDLLSSTYQPHIITNRLTNTMGFYLTGSYTYDNRYVANFSVRTDASNRFGQFTNESFNPVYAGGLRWNMAREKWFEKTRWISDISLRASGGYQRNIVTSVSPTLILKIPSGAASNVIDQFTGEELLDIASLPYADLRWEKNSSVNLGTDLNLLDGRIQFTLDYYNKTGKDLISLLNVPVEYGVQSMPVNGGSMKNTGWELSTSFVPVRTKDFTFSVSLNSSKNYNKVIKTGTQNVNWKTAASGALVEAGHPVSGFWAFDYQGIDKTTGYPIINLDVKAGSDPTVDPTAYMKYVGKLDPDFVGGMGINLRYKKLTFNSSLYLQLGGKKFLAPAYPLTSTLPTEYENLSTELLKRWTPTNVNATLPGLPDSRAPYVSLPGSTVNSLNQAAVYDMYNYSTARVVSATSLRVNNISLNYSLPDKLVKGLGFHNINAGASASNLLNFVSKDFKGRDPEVATGAQPLTRAYTLNVNCSF</sequence>
<keyword evidence="4 7" id="KW-0812">Transmembrane</keyword>
<keyword evidence="8" id="KW-0732">Signal</keyword>
<feature type="domain" description="Secretin/TonB short N-terminal" evidence="9">
    <location>
        <begin position="47"/>
        <end position="98"/>
    </location>
</feature>
<dbReference type="InterPro" id="IPR037066">
    <property type="entry name" value="Plug_dom_sf"/>
</dbReference>
<reference evidence="10 11" key="1">
    <citation type="submission" date="2016-08" db="EMBL/GenBank/DDBJ databases">
        <authorList>
            <person name="Seilhamer J.J."/>
        </authorList>
    </citation>
    <scope>NUCLEOTIDE SEQUENCE [LARGE SCALE GENOMIC DNA]</scope>
    <source>
        <strain evidence="10 11">A37T2</strain>
    </source>
</reference>
<dbReference type="SUPFAM" id="SSF56935">
    <property type="entry name" value="Porins"/>
    <property type="match status" value="1"/>
</dbReference>
<evidence type="ECO:0000256" key="6">
    <source>
        <dbReference type="ARBA" id="ARBA00023237"/>
    </source>
</evidence>
<dbReference type="STRING" id="1335309.GA0116948_107158"/>
<dbReference type="PROSITE" id="PS52016">
    <property type="entry name" value="TONB_DEPENDENT_REC_3"/>
    <property type="match status" value="1"/>
</dbReference>
<dbReference type="SMART" id="SM00965">
    <property type="entry name" value="STN"/>
    <property type="match status" value="1"/>
</dbReference>
<dbReference type="Pfam" id="PF13715">
    <property type="entry name" value="CarbopepD_reg_2"/>
    <property type="match status" value="1"/>
</dbReference>
<comment type="similarity">
    <text evidence="7">Belongs to the TonB-dependent receptor family.</text>
</comment>
<evidence type="ECO:0000256" key="4">
    <source>
        <dbReference type="ARBA" id="ARBA00022692"/>
    </source>
</evidence>
<keyword evidence="3 7" id="KW-1134">Transmembrane beta strand</keyword>
<evidence type="ECO:0000256" key="7">
    <source>
        <dbReference type="PROSITE-ProRule" id="PRU01360"/>
    </source>
</evidence>